<reference evidence="2 3" key="1">
    <citation type="submission" date="2017-10" db="EMBL/GenBank/DDBJ databases">
        <title>Bacillus sp. nov., a halophilic bacterium isolated from a Yangshapao Lake.</title>
        <authorList>
            <person name="Wang H."/>
        </authorList>
    </citation>
    <scope>NUCLEOTIDE SEQUENCE [LARGE SCALE GENOMIC DNA]</scope>
    <source>
        <strain evidence="2 3">YSP-3</strain>
    </source>
</reference>
<dbReference type="EMBL" id="PDOF01000001">
    <property type="protein sequence ID" value="PYZ98276.1"/>
    <property type="molecule type" value="Genomic_DNA"/>
</dbReference>
<keyword evidence="3" id="KW-1185">Reference proteome</keyword>
<dbReference type="AlphaFoldDB" id="A0A2W0HBR0"/>
<sequence length="157" mass="17707">MMSGALKACHFWRERLTQSLEAADEELACRIPDGFSNNIKWNAGHILVNFYEKTGTLADRAVDLPADYQKAFSKGTSPEHWADLDVPELTRIIALLKEQAEWLDQQSEQIFTAKLEKSFRGMDTGEELVQFLTAHDCLHLGVINSIKNASNVKNVWG</sequence>
<dbReference type="InterPro" id="IPR024775">
    <property type="entry name" value="DinB-like"/>
</dbReference>
<gene>
    <name evidence="2" type="ORF">CR205_06675</name>
</gene>
<comment type="caution">
    <text evidence="2">The sequence shown here is derived from an EMBL/GenBank/DDBJ whole genome shotgun (WGS) entry which is preliminary data.</text>
</comment>
<dbReference type="Proteomes" id="UP000248066">
    <property type="component" value="Unassembled WGS sequence"/>
</dbReference>
<feature type="domain" description="DinB-like" evidence="1">
    <location>
        <begin position="13"/>
        <end position="143"/>
    </location>
</feature>
<evidence type="ECO:0000259" key="1">
    <source>
        <dbReference type="Pfam" id="PF12867"/>
    </source>
</evidence>
<dbReference type="Gene3D" id="1.20.120.450">
    <property type="entry name" value="dinb family like domain"/>
    <property type="match status" value="1"/>
</dbReference>
<name>A0A2W0HBR0_9BACI</name>
<evidence type="ECO:0000313" key="3">
    <source>
        <dbReference type="Proteomes" id="UP000248066"/>
    </source>
</evidence>
<evidence type="ECO:0000313" key="2">
    <source>
        <dbReference type="EMBL" id="PYZ98276.1"/>
    </source>
</evidence>
<protein>
    <recommendedName>
        <fullName evidence="1">DinB-like domain-containing protein</fullName>
    </recommendedName>
</protein>
<dbReference type="SUPFAM" id="SSF109854">
    <property type="entry name" value="DinB/YfiT-like putative metalloenzymes"/>
    <property type="match status" value="1"/>
</dbReference>
<organism evidence="2 3">
    <name type="scientific">Alteribacter lacisalsi</name>
    <dbReference type="NCBI Taxonomy" id="2045244"/>
    <lineage>
        <taxon>Bacteria</taxon>
        <taxon>Bacillati</taxon>
        <taxon>Bacillota</taxon>
        <taxon>Bacilli</taxon>
        <taxon>Bacillales</taxon>
        <taxon>Bacillaceae</taxon>
        <taxon>Alteribacter</taxon>
    </lineage>
</organism>
<accession>A0A2W0HBR0</accession>
<proteinExistence type="predicted"/>
<dbReference type="InterPro" id="IPR034660">
    <property type="entry name" value="DinB/YfiT-like"/>
</dbReference>
<dbReference type="Pfam" id="PF12867">
    <property type="entry name" value="DinB_2"/>
    <property type="match status" value="1"/>
</dbReference>